<dbReference type="SUPFAM" id="SSF69360">
    <property type="entry name" value="Cell wall binding repeat"/>
    <property type="match status" value="4"/>
</dbReference>
<dbReference type="Pfam" id="PF01510">
    <property type="entry name" value="Amidase_2"/>
    <property type="match status" value="1"/>
</dbReference>
<dbReference type="NCBIfam" id="TIGR03715">
    <property type="entry name" value="KxYKxGKxW"/>
    <property type="match status" value="1"/>
</dbReference>
<feature type="repeat" description="Cell wall-binding" evidence="3">
    <location>
        <begin position="511"/>
        <end position="530"/>
    </location>
</feature>
<evidence type="ECO:0000256" key="2">
    <source>
        <dbReference type="ARBA" id="ARBA00022737"/>
    </source>
</evidence>
<dbReference type="Gene3D" id="2.10.270.10">
    <property type="entry name" value="Cholin Binding"/>
    <property type="match status" value="5"/>
</dbReference>
<feature type="compositionally biased region" description="Low complexity" evidence="4">
    <location>
        <begin position="171"/>
        <end position="182"/>
    </location>
</feature>
<organism evidence="6 7">
    <name type="scientific">Ligilactobacillus salivarius</name>
    <dbReference type="NCBI Taxonomy" id="1624"/>
    <lineage>
        <taxon>Bacteria</taxon>
        <taxon>Bacillati</taxon>
        <taxon>Bacillota</taxon>
        <taxon>Bacilli</taxon>
        <taxon>Lactobacillales</taxon>
        <taxon>Lactobacillaceae</taxon>
        <taxon>Ligilactobacillus</taxon>
    </lineage>
</organism>
<dbReference type="InterPro" id="IPR036505">
    <property type="entry name" value="Amidase/PGRP_sf"/>
</dbReference>
<evidence type="ECO:0000256" key="4">
    <source>
        <dbReference type="SAM" id="MobiDB-lite"/>
    </source>
</evidence>
<proteinExistence type="predicted"/>
<feature type="region of interest" description="Disordered" evidence="4">
    <location>
        <begin position="152"/>
        <end position="201"/>
    </location>
</feature>
<keyword evidence="1" id="KW-0732">Signal</keyword>
<feature type="compositionally biased region" description="Polar residues" evidence="4">
    <location>
        <begin position="192"/>
        <end position="201"/>
    </location>
</feature>
<dbReference type="Gene3D" id="2.10.270.20">
    <property type="match status" value="3"/>
</dbReference>
<reference evidence="6" key="2">
    <citation type="submission" date="2021-09" db="EMBL/GenBank/DDBJ databases">
        <authorList>
            <person name="Gilroy R."/>
        </authorList>
    </citation>
    <scope>NUCLEOTIDE SEQUENCE</scope>
    <source>
        <strain evidence="6">CHK189-29639</strain>
    </source>
</reference>
<feature type="region of interest" description="Disordered" evidence="4">
    <location>
        <begin position="70"/>
        <end position="136"/>
    </location>
</feature>
<evidence type="ECO:0000259" key="5">
    <source>
        <dbReference type="SMART" id="SM00644"/>
    </source>
</evidence>
<reference evidence="6" key="1">
    <citation type="journal article" date="2021" name="PeerJ">
        <title>Extensive microbial diversity within the chicken gut microbiome revealed by metagenomics and culture.</title>
        <authorList>
            <person name="Gilroy R."/>
            <person name="Ravi A."/>
            <person name="Getino M."/>
            <person name="Pursley I."/>
            <person name="Horton D.L."/>
            <person name="Alikhan N.F."/>
            <person name="Baker D."/>
            <person name="Gharbi K."/>
            <person name="Hall N."/>
            <person name="Watson M."/>
            <person name="Adriaenssens E.M."/>
            <person name="Foster-Nyarko E."/>
            <person name="Jarju S."/>
            <person name="Secka A."/>
            <person name="Antonio M."/>
            <person name="Oren A."/>
            <person name="Chaudhuri R.R."/>
            <person name="La Ragione R."/>
            <person name="Hildebrand F."/>
            <person name="Pallen M.J."/>
        </authorList>
    </citation>
    <scope>NUCLEOTIDE SEQUENCE</scope>
    <source>
        <strain evidence="6">CHK189-29639</strain>
    </source>
</reference>
<dbReference type="Pfam" id="PF19127">
    <property type="entry name" value="Choline_bind_3"/>
    <property type="match status" value="1"/>
</dbReference>
<dbReference type="Proteomes" id="UP000759256">
    <property type="component" value="Unassembled WGS sequence"/>
</dbReference>
<feature type="repeat" description="Cell wall-binding" evidence="3">
    <location>
        <begin position="377"/>
        <end position="396"/>
    </location>
</feature>
<dbReference type="InterPro" id="IPR002502">
    <property type="entry name" value="Amidase_domain"/>
</dbReference>
<dbReference type="PROSITE" id="PS51170">
    <property type="entry name" value="CW"/>
    <property type="match status" value="4"/>
</dbReference>
<dbReference type="SUPFAM" id="SSF55846">
    <property type="entry name" value="N-acetylmuramoyl-L-alanine amidase-like"/>
    <property type="match status" value="1"/>
</dbReference>
<feature type="compositionally biased region" description="Polar residues" evidence="4">
    <location>
        <begin position="159"/>
        <end position="170"/>
    </location>
</feature>
<dbReference type="AlphaFoldDB" id="A0A921IDW5"/>
<evidence type="ECO:0000313" key="6">
    <source>
        <dbReference type="EMBL" id="HJG15266.1"/>
    </source>
</evidence>
<dbReference type="SMART" id="SM00644">
    <property type="entry name" value="Ami_2"/>
    <property type="match status" value="1"/>
</dbReference>
<dbReference type="EMBL" id="DYVK01000039">
    <property type="protein sequence ID" value="HJG15266.1"/>
    <property type="molecule type" value="Genomic_DNA"/>
</dbReference>
<dbReference type="Gene3D" id="3.40.80.10">
    <property type="entry name" value="Peptidoglycan recognition protein-like"/>
    <property type="match status" value="1"/>
</dbReference>
<gene>
    <name evidence="6" type="ORF">K8V06_03885</name>
</gene>
<feature type="repeat" description="Cell wall-binding" evidence="3">
    <location>
        <begin position="397"/>
        <end position="416"/>
    </location>
</feature>
<evidence type="ECO:0000313" key="7">
    <source>
        <dbReference type="Proteomes" id="UP000759256"/>
    </source>
</evidence>
<dbReference type="CDD" id="cd06583">
    <property type="entry name" value="PGRP"/>
    <property type="match status" value="1"/>
</dbReference>
<accession>A0A921IDW5</accession>
<protein>
    <submittedName>
        <fullName evidence="6">KxYKxGKxW signal peptide domain-containing protein</fullName>
    </submittedName>
</protein>
<dbReference type="Pfam" id="PF01473">
    <property type="entry name" value="Choline_bind_1"/>
    <property type="match status" value="6"/>
</dbReference>
<feature type="domain" description="N-acetylmuramoyl-L-alanine amidase" evidence="5">
    <location>
        <begin position="851"/>
        <end position="993"/>
    </location>
</feature>
<dbReference type="Pfam" id="PF19258">
    <property type="entry name" value="KxYKxGKxW_sig"/>
    <property type="match status" value="1"/>
</dbReference>
<dbReference type="InterPro" id="IPR018337">
    <property type="entry name" value="Cell_wall/Cho-bd_repeat"/>
</dbReference>
<name>A0A921IDW5_9LACO</name>
<comment type="caution">
    <text evidence="6">The sequence shown here is derived from an EMBL/GenBank/DDBJ whole genome shotgun (WGS) entry which is preliminary data.</text>
</comment>
<dbReference type="GO" id="GO:0008745">
    <property type="term" value="F:N-acetylmuramoyl-L-alanine amidase activity"/>
    <property type="evidence" value="ECO:0007669"/>
    <property type="project" value="InterPro"/>
</dbReference>
<evidence type="ECO:0000256" key="3">
    <source>
        <dbReference type="PROSITE-ProRule" id="PRU00591"/>
    </source>
</evidence>
<evidence type="ECO:0000256" key="1">
    <source>
        <dbReference type="ARBA" id="ARBA00022729"/>
    </source>
</evidence>
<feature type="repeat" description="Cell wall-binding" evidence="3">
    <location>
        <begin position="263"/>
        <end position="282"/>
    </location>
</feature>
<keyword evidence="2" id="KW-0677">Repeat</keyword>
<sequence length="1014" mass="114110">MENYETKKRYKMYKAGKNWVVAPLVFLGLAMGVSFHNPKVMADTNVQTQTDSNNDNQTNKQEVTLQATQNTESKTVVNQENSSQQASVENNQSVETKANEVVDTTQQTSANQEVKQSTPVTVQAQSAPVQQATPANNNVTTQVAENKVATAPATPATTSEQNQNTQVVNNSEQASSTSSTTQKSEEPKVETPVNTADNASQKNVNGNWYLVDNNTGKNLTGFQEIKDQNKVVYYAPSNAQMQYGWQNINSNKYYFDTFNGAMATGQKNINGNWYMFDNQGVMQTGFQKIASQNKTVYYSEDKAKLGQMQYGQKNIKGNWYNFDTYNGAMKTGFVTIPSQNKTVYYSEDKAKLGQMQYGKTEVKGKTYYFDTYNGAMKKGLTNINGNNYYFDNSGVMATGQKNISGNWYMFNDQGIMQTGFVHIPSQNKTVYYSKDKNNLGQMLYGQKNIDGRWYNFDTFDGAMKTGFVYIPSQNKTVYYDENQSTLGQMKYGFQDIKGKTYYFDTFDGSMKTGQKNIKGNWYMFDSNGAMKVGFVTIPSQNKTVYYSEDKNKLGQMQYGKTEINGKTYYFDTFDGAMVTGEKKIDNHMYLFDSKGVMQVGFHDLDGGKRTVYYSEAKSNYGQMLYGNQVINGKNYYFDTTTGAMRKGTLVFDKTNHTLSYITSEGLVAKNMKYKINNVEYVFNVAGVLEHLQGEANIAGNWYLFDNNNHVLIGFQTLKDGRKVYYSPNNAQMQYGQQNIDGHWYLFDKVNGSMQTGFKDLTPYGQNKTVYYASNGQMQYGKQNIDGHWYLFNTFDGAMYKGWLMSGNDWYYYNQQNGQLQTGSAVINGVGYNFDGNGKQILNYSIDYRYALPAGKGDDETAANNYIILHDVGVESGAATNARYFHDTVDTNESYVTFVVGDGGKVYQVGRPGQVSWGAGRVANHNAPVQIELGRTYNSGQFWQDYVTYVRVARDMAGKYGIPLTLDAGGAGTRGIKSHYWVTKNIWGDHVDPYGYLSRFGVTQAKLAHDLLYGV</sequence>
<dbReference type="InterPro" id="IPR022263">
    <property type="entry name" value="KxYKxGKxW"/>
</dbReference>
<dbReference type="GO" id="GO:0009253">
    <property type="term" value="P:peptidoglycan catabolic process"/>
    <property type="evidence" value="ECO:0007669"/>
    <property type="project" value="InterPro"/>
</dbReference>